<keyword evidence="4" id="KW-1185">Reference proteome</keyword>
<reference evidence="3 4" key="1">
    <citation type="submission" date="2013-06" db="EMBL/GenBank/DDBJ databases">
        <title>The Genome Sequence of Acinetobacter rudis CIP 110305.</title>
        <authorList>
            <consortium name="The Broad Institute Genome Sequencing Platform"/>
            <consortium name="The Broad Institute Genome Sequencing Center for Infectious Disease"/>
            <person name="Cerqueira G."/>
            <person name="Feldgarden M."/>
            <person name="Courvalin P."/>
            <person name="Perichon B."/>
            <person name="Grillot-Courvalin C."/>
            <person name="Clermont D."/>
            <person name="Rocha E."/>
            <person name="Yoon E.-J."/>
            <person name="Nemec A."/>
            <person name="Young S.K."/>
            <person name="Zeng Q."/>
            <person name="Gargeya S."/>
            <person name="Fitzgerald M."/>
            <person name="Abouelleil A."/>
            <person name="Alvarado L."/>
            <person name="Berlin A.M."/>
            <person name="Chapman S.B."/>
            <person name="Dewar J."/>
            <person name="Goldberg J."/>
            <person name="Griggs A."/>
            <person name="Gujja S."/>
            <person name="Hansen M."/>
            <person name="Howarth C."/>
            <person name="Imamovic A."/>
            <person name="Larimer J."/>
            <person name="McCowan C."/>
            <person name="Murphy C."/>
            <person name="Pearson M."/>
            <person name="Priest M."/>
            <person name="Roberts A."/>
            <person name="Saif S."/>
            <person name="Shea T."/>
            <person name="Sykes S."/>
            <person name="Wortman J."/>
            <person name="Nusbaum C."/>
            <person name="Birren B."/>
        </authorList>
    </citation>
    <scope>NUCLEOTIDE SEQUENCE [LARGE SCALE GENOMIC DNA]</scope>
    <source>
        <strain evidence="3 4">CIP 110305</strain>
    </source>
</reference>
<dbReference type="EMBL" id="ATGI01000022">
    <property type="protein sequence ID" value="EPF73902.1"/>
    <property type="molecule type" value="Genomic_DNA"/>
</dbReference>
<comment type="caution">
    <text evidence="3">The sequence shown here is derived from an EMBL/GenBank/DDBJ whole genome shotgun (WGS) entry which is preliminary data.</text>
</comment>
<keyword evidence="1" id="KW-0732">Signal</keyword>
<evidence type="ECO:0000256" key="1">
    <source>
        <dbReference type="SAM" id="SignalP"/>
    </source>
</evidence>
<accession>S3N2D7</accession>
<evidence type="ECO:0000259" key="2">
    <source>
        <dbReference type="Pfam" id="PF07007"/>
    </source>
</evidence>
<dbReference type="STRING" id="632955.GCA_000829675_02598"/>
<dbReference type="Proteomes" id="UP000014568">
    <property type="component" value="Unassembled WGS sequence"/>
</dbReference>
<dbReference type="InterPro" id="IPR009739">
    <property type="entry name" value="LprI-like_N"/>
</dbReference>
<name>S3N2D7_9GAMM</name>
<feature type="signal peptide" evidence="1">
    <location>
        <begin position="1"/>
        <end position="23"/>
    </location>
</feature>
<protein>
    <recommendedName>
        <fullName evidence="2">Lysozyme inhibitor LprI-like N-terminal domain-containing protein</fullName>
    </recommendedName>
</protein>
<dbReference type="AlphaFoldDB" id="S3N2D7"/>
<dbReference type="PATRIC" id="fig|421052.3.peg.1738"/>
<dbReference type="HOGENOM" id="CLU_128596_6_0_6"/>
<dbReference type="eggNOG" id="COG3755">
    <property type="taxonomic scope" value="Bacteria"/>
</dbReference>
<proteinExistence type="predicted"/>
<dbReference type="RefSeq" id="WP_016656188.1">
    <property type="nucleotide sequence ID" value="NZ_KE340353.1"/>
</dbReference>
<gene>
    <name evidence="3" type="ORF">F945_01781</name>
</gene>
<feature type="domain" description="Lysozyme inhibitor LprI-like N-terminal" evidence="2">
    <location>
        <begin position="37"/>
        <end position="128"/>
    </location>
</feature>
<feature type="chain" id="PRO_5004523592" description="Lysozyme inhibitor LprI-like N-terminal domain-containing protein" evidence="1">
    <location>
        <begin position="24"/>
        <end position="136"/>
    </location>
</feature>
<evidence type="ECO:0000313" key="3">
    <source>
        <dbReference type="EMBL" id="EPF73902.1"/>
    </source>
</evidence>
<dbReference type="OrthoDB" id="7340239at2"/>
<dbReference type="Gene3D" id="1.20.1270.180">
    <property type="match status" value="1"/>
</dbReference>
<organism evidence="3 4">
    <name type="scientific">Acinetobacter rudis CIP 110305</name>
    <dbReference type="NCBI Taxonomy" id="421052"/>
    <lineage>
        <taxon>Bacteria</taxon>
        <taxon>Pseudomonadati</taxon>
        <taxon>Pseudomonadota</taxon>
        <taxon>Gammaproteobacteria</taxon>
        <taxon>Moraxellales</taxon>
        <taxon>Moraxellaceae</taxon>
        <taxon>Acinetobacter</taxon>
    </lineage>
</organism>
<dbReference type="Pfam" id="PF07007">
    <property type="entry name" value="LprI"/>
    <property type="match status" value="1"/>
</dbReference>
<evidence type="ECO:0000313" key="4">
    <source>
        <dbReference type="Proteomes" id="UP000014568"/>
    </source>
</evidence>
<sequence length="136" mass="15371">MMKILIQSLSLGSLITVSSLLYAAPVANELSKSFHLCTENANGIIEQAACLSNESDLQENRLKRIYTGLQSKLSSEQKEQLVISQQKWMAAKESDSILETIIYDHSQPENLQMKLNEIKRVKARADQLEQYLTITQ</sequence>